<dbReference type="FunFam" id="3.40.50.300:FF:000315">
    <property type="entry name" value="Adenylate kinase 1"/>
    <property type="match status" value="1"/>
</dbReference>
<evidence type="ECO:0000256" key="3">
    <source>
        <dbReference type="ARBA" id="ARBA00022741"/>
    </source>
</evidence>
<dbReference type="HAMAP" id="MF_03172">
    <property type="entry name" value="Adenylate_kinase_UMP_CMP_kin"/>
    <property type="match status" value="1"/>
</dbReference>
<comment type="function">
    <text evidence="9">Catalyzes the phosphorylation of pyrimidine nucleoside monophosphates at the expense of ATP. Plays an important role in de novo pyrimidine nucleotide biosynthesis. Has preference for UMP and dUMP as phosphate acceptors, but can also use CMP, dCMP and AMP.</text>
</comment>
<dbReference type="CDD" id="cd01428">
    <property type="entry name" value="ADK"/>
    <property type="match status" value="1"/>
</dbReference>
<proteinExistence type="inferred from homology"/>
<feature type="binding site" evidence="9">
    <location>
        <begin position="129"/>
        <end position="134"/>
    </location>
    <ligand>
        <name>ATP</name>
        <dbReference type="ChEBI" id="CHEBI:30616"/>
    </ligand>
</feature>
<keyword evidence="6 9" id="KW-0665">Pyrimidine biosynthesis</keyword>
<dbReference type="InterPro" id="IPR033690">
    <property type="entry name" value="Adenylat_kinase_CS"/>
</dbReference>
<evidence type="ECO:0000256" key="7">
    <source>
        <dbReference type="ARBA" id="ARBA00023242"/>
    </source>
</evidence>
<evidence type="ECO:0000313" key="11">
    <source>
        <dbReference type="Proteomes" id="UP000726737"/>
    </source>
</evidence>
<dbReference type="HAMAP" id="MF_00235">
    <property type="entry name" value="Adenylate_kinase_Adk"/>
    <property type="match status" value="1"/>
</dbReference>
<dbReference type="Pfam" id="PF00406">
    <property type="entry name" value="ADK"/>
    <property type="match status" value="1"/>
</dbReference>
<keyword evidence="4 9" id="KW-0418">Kinase</keyword>
<dbReference type="OrthoDB" id="442176at2759"/>
<dbReference type="GO" id="GO:0005737">
    <property type="term" value="C:cytoplasm"/>
    <property type="evidence" value="ECO:0007669"/>
    <property type="project" value="UniProtKB-SubCell"/>
</dbReference>
<dbReference type="PROSITE" id="PS00113">
    <property type="entry name" value="ADENYLATE_KINASE"/>
    <property type="match status" value="1"/>
</dbReference>
<dbReference type="Proteomes" id="UP000726737">
    <property type="component" value="Unassembled WGS sequence"/>
</dbReference>
<feature type="binding site" evidence="9">
    <location>
        <position position="259"/>
    </location>
    <ligand>
        <name>a ribonucleoside 5'-phosphate</name>
        <dbReference type="ChEBI" id="CHEBI:58043"/>
    </ligand>
</feature>
<dbReference type="GO" id="GO:0016776">
    <property type="term" value="F:phosphotransferase activity, phosphate group as acceptor"/>
    <property type="evidence" value="ECO:0007669"/>
    <property type="project" value="InterPro"/>
</dbReference>
<dbReference type="NCBIfam" id="TIGR01359">
    <property type="entry name" value="UMP_CMP_kin_fam"/>
    <property type="match status" value="1"/>
</dbReference>
<gene>
    <name evidence="10" type="ORF">BG011_008839</name>
</gene>
<organism evidence="10 11">
    <name type="scientific">Mortierella polycephala</name>
    <dbReference type="NCBI Taxonomy" id="41804"/>
    <lineage>
        <taxon>Eukaryota</taxon>
        <taxon>Fungi</taxon>
        <taxon>Fungi incertae sedis</taxon>
        <taxon>Mucoromycota</taxon>
        <taxon>Mortierellomycotina</taxon>
        <taxon>Mortierellomycetes</taxon>
        <taxon>Mortierellales</taxon>
        <taxon>Mortierellaceae</taxon>
        <taxon>Mortierella</taxon>
    </lineage>
</organism>
<feature type="region of interest" description="NMPbind" evidence="9">
    <location>
        <begin position="149"/>
        <end position="179"/>
    </location>
</feature>
<dbReference type="GO" id="GO:0005634">
    <property type="term" value="C:nucleus"/>
    <property type="evidence" value="ECO:0007669"/>
    <property type="project" value="UniProtKB-SubCell"/>
</dbReference>
<keyword evidence="3 9" id="KW-0547">Nucleotide-binding</keyword>
<dbReference type="EC" id="2.7.4.14" evidence="9"/>
<dbReference type="GO" id="GO:0005524">
    <property type="term" value="F:ATP binding"/>
    <property type="evidence" value="ECO:0007669"/>
    <property type="project" value="UniProtKB-KW"/>
</dbReference>
<dbReference type="EMBL" id="JAAAJA010000750">
    <property type="protein sequence ID" value="KAG0249898.1"/>
    <property type="molecule type" value="Genomic_DNA"/>
</dbReference>
<keyword evidence="5 9" id="KW-0067">ATP-binding</keyword>
<keyword evidence="1 9" id="KW-0963">Cytoplasm</keyword>
<keyword evidence="2 9" id="KW-0808">Transferase</keyword>
<evidence type="ECO:0000256" key="6">
    <source>
        <dbReference type="ARBA" id="ARBA00022975"/>
    </source>
</evidence>
<feature type="binding site" evidence="9">
    <location>
        <begin position="177"/>
        <end position="179"/>
    </location>
    <ligand>
        <name>a ribonucleoside 5'-phosphate</name>
        <dbReference type="ChEBI" id="CHEBI:58043"/>
    </ligand>
</feature>
<dbReference type="InterPro" id="IPR000850">
    <property type="entry name" value="Adenylat/UMP-CMP_kin"/>
</dbReference>
<protein>
    <recommendedName>
        <fullName evidence="9">Uridylate kinase</fullName>
        <shortName evidence="9">UK</shortName>
        <ecNumber evidence="9">2.7.4.14</ecNumber>
    </recommendedName>
    <alternativeName>
        <fullName evidence="9">ATP:UMP phosphotransferase</fullName>
    </alternativeName>
    <alternativeName>
        <fullName evidence="9">Deoxycytidylate kinase</fullName>
        <shortName evidence="9">CK</shortName>
        <shortName evidence="9">dCMP kinase</shortName>
    </alternativeName>
    <alternativeName>
        <fullName evidence="9">Uridine monophosphate kinase</fullName>
        <shortName evidence="9">UMP kinase</shortName>
        <shortName evidence="9">UMPK</shortName>
    </alternativeName>
</protein>
<dbReference type="GO" id="GO:0019205">
    <property type="term" value="F:nucleobase-containing compound kinase activity"/>
    <property type="evidence" value="ECO:0007669"/>
    <property type="project" value="InterPro"/>
</dbReference>
<dbReference type="InterPro" id="IPR006266">
    <property type="entry name" value="UMP_CMP_kinase"/>
</dbReference>
<feature type="binding site" evidence="9">
    <location>
        <position position="242"/>
    </location>
    <ligand>
        <name>ATP</name>
        <dbReference type="ChEBI" id="CHEBI:30616"/>
    </ligand>
</feature>
<evidence type="ECO:0000256" key="2">
    <source>
        <dbReference type="ARBA" id="ARBA00022679"/>
    </source>
</evidence>
<accession>A0A9P6PQC6</accession>
<comment type="subunit">
    <text evidence="9">Monomer.</text>
</comment>
<comment type="catalytic activity">
    <reaction evidence="8 9">
        <text>UMP + ATP = UDP + ADP</text>
        <dbReference type="Rhea" id="RHEA:24400"/>
        <dbReference type="ChEBI" id="CHEBI:30616"/>
        <dbReference type="ChEBI" id="CHEBI:57865"/>
        <dbReference type="ChEBI" id="CHEBI:58223"/>
        <dbReference type="ChEBI" id="CHEBI:456216"/>
        <dbReference type="EC" id="2.7.4.14"/>
    </reaction>
</comment>
<comment type="cofactor">
    <cofactor evidence="9">
        <name>Mg(2+)</name>
        <dbReference type="ChEBI" id="CHEBI:18420"/>
    </cofactor>
    <text evidence="9">Binds 1 Mg(2+) ion per monomer.</text>
</comment>
<dbReference type="PRINTS" id="PR00094">
    <property type="entry name" value="ADENYLTKNASE"/>
</dbReference>
<feature type="binding site" evidence="9">
    <location>
        <position position="287"/>
    </location>
    <ligand>
        <name>ATP</name>
        <dbReference type="ChEBI" id="CHEBI:30616"/>
    </ligand>
</feature>
<feature type="binding site" evidence="9">
    <location>
        <begin position="204"/>
        <end position="207"/>
    </location>
    <ligand>
        <name>a ribonucleoside 5'-phosphate</name>
        <dbReference type="ChEBI" id="CHEBI:58043"/>
    </ligand>
</feature>
<evidence type="ECO:0000256" key="5">
    <source>
        <dbReference type="ARBA" id="ARBA00022840"/>
    </source>
</evidence>
<reference evidence="10" key="1">
    <citation type="journal article" date="2020" name="Fungal Divers.">
        <title>Resolving the Mortierellaceae phylogeny through synthesis of multi-gene phylogenetics and phylogenomics.</title>
        <authorList>
            <person name="Vandepol N."/>
            <person name="Liber J."/>
            <person name="Desiro A."/>
            <person name="Na H."/>
            <person name="Kennedy M."/>
            <person name="Barry K."/>
            <person name="Grigoriev I.V."/>
            <person name="Miller A.N."/>
            <person name="O'Donnell K."/>
            <person name="Stajich J.E."/>
            <person name="Bonito G."/>
        </authorList>
    </citation>
    <scope>NUCLEOTIDE SEQUENCE</scope>
    <source>
        <strain evidence="10">KOD948</strain>
    </source>
</reference>
<evidence type="ECO:0000256" key="4">
    <source>
        <dbReference type="ARBA" id="ARBA00022777"/>
    </source>
</evidence>
<evidence type="ECO:0000313" key="10">
    <source>
        <dbReference type="EMBL" id="KAG0249898.1"/>
    </source>
</evidence>
<dbReference type="PANTHER" id="PTHR23359">
    <property type="entry name" value="NUCLEOTIDE KINASE"/>
    <property type="match status" value="1"/>
</dbReference>
<dbReference type="InterPro" id="IPR027417">
    <property type="entry name" value="P-loop_NTPase"/>
</dbReference>
<comment type="domain">
    <text evidence="9">Consists of three domains, a large central CORE domain and two small peripheral domains, NMPbind and LID, which undergo movements during catalysis. The LID domain closes over the site of phosphoryl transfer upon ATP binding. Assembling and dissambling the active center during each catalytic cycle provides an effective means to prevent ATP hydrolysis.</text>
</comment>
<dbReference type="GO" id="GO:0006207">
    <property type="term" value="P:'de novo' pyrimidine nucleobase biosynthetic process"/>
    <property type="evidence" value="ECO:0007669"/>
    <property type="project" value="InterPro"/>
</dbReference>
<feature type="binding site" evidence="9">
    <location>
        <position position="248"/>
    </location>
    <ligand>
        <name>a ribonucleoside 5'-phosphate</name>
        <dbReference type="ChEBI" id="CHEBI:58043"/>
    </ligand>
</feature>
<comment type="caution">
    <text evidence="10">The sequence shown here is derived from an EMBL/GenBank/DDBJ whole genome shotgun (WGS) entry which is preliminary data.</text>
</comment>
<feature type="binding site" evidence="9">
    <location>
        <position position="211"/>
    </location>
    <ligand>
        <name>a ribonucleoside 5'-phosphate</name>
        <dbReference type="ChEBI" id="CHEBI:58043"/>
    </ligand>
</feature>
<keyword evidence="11" id="KW-1185">Reference proteome</keyword>
<dbReference type="GO" id="GO:0006221">
    <property type="term" value="P:pyrimidine nucleotide biosynthetic process"/>
    <property type="evidence" value="ECO:0007669"/>
    <property type="project" value="UniProtKB-UniRule"/>
</dbReference>
<feature type="region of interest" description="LID" evidence="9">
    <location>
        <begin position="241"/>
        <end position="251"/>
    </location>
</feature>
<keyword evidence="7 9" id="KW-0539">Nucleus</keyword>
<comment type="subcellular location">
    <subcellularLocation>
        <location evidence="9">Cytoplasm</location>
    </subcellularLocation>
    <subcellularLocation>
        <location evidence="9">Nucleus</location>
    </subcellularLocation>
    <text evidence="9">Predominantly cytoplasmic.</text>
</comment>
<evidence type="ECO:0000256" key="9">
    <source>
        <dbReference type="HAMAP-Rule" id="MF_03172"/>
    </source>
</evidence>
<dbReference type="SUPFAM" id="SSF52540">
    <property type="entry name" value="P-loop containing nucleoside triphosphate hydrolases"/>
    <property type="match status" value="1"/>
</dbReference>
<evidence type="ECO:0000256" key="8">
    <source>
        <dbReference type="ARBA" id="ARBA00048116"/>
    </source>
</evidence>
<dbReference type="Gene3D" id="3.40.50.300">
    <property type="entry name" value="P-loop containing nucleotide triphosphate hydrolases"/>
    <property type="match status" value="1"/>
</dbReference>
<name>A0A9P6PQC6_9FUNG</name>
<dbReference type="GO" id="GO:0009123">
    <property type="term" value="P:nucleoside monophosphate metabolic process"/>
    <property type="evidence" value="ECO:0007669"/>
    <property type="project" value="UniProtKB-ARBA"/>
</dbReference>
<feature type="binding site" evidence="9">
    <location>
        <position position="155"/>
    </location>
    <ligand>
        <name>a ribonucleoside 5'-phosphate</name>
        <dbReference type="ChEBI" id="CHEBI:58043"/>
    </ligand>
</feature>
<dbReference type="AlphaFoldDB" id="A0A9P6PQC6"/>
<evidence type="ECO:0000256" key="1">
    <source>
        <dbReference type="ARBA" id="ARBA00022490"/>
    </source>
</evidence>
<sequence length="308" mass="33635">MFSTVRASTSASAAIRRAIVSSSQTSGRRLFSASSIHRAAAQENAASSSAKRSSSNWLTITGLTALAATSGYYLFSPVEDKTIVKKQASPSAAPVPPVADKATQAKIIAAEKKDALKDATVIFVLGGPGAGKGTQCANLVRDFGFVHLSAGDLLRAEQERPGSEYGELIKTYIREGKIVPMEVTIALLENEMLASGQTRFLIDGFPRKMDQAMKFEETVVPSKFTLYFECPEEVMLKRLMKRGETSGRADDNIESIKKRFRVFTQTSYPVIEHYGKSGKVHTVSCVDSPEDVYAKVKDIFNKLFNENK</sequence>
<comment type="similarity">
    <text evidence="9">Belongs to the adenylate kinase family. UMP-CMP kinase subfamily.</text>
</comment>